<evidence type="ECO:0008006" key="3">
    <source>
        <dbReference type="Google" id="ProtNLM"/>
    </source>
</evidence>
<sequence>MGKNTGKWTWVIMALAVLYSCTGIKTEIQQQKSKHPVLGTVVVQGSQWLSTQTQEIGQLYLKKPLPIKVVELPFNKGSYGKYRNYLKHARKANTVPYNDSLPISPKYVRLQLVDLVDITQILNAPENKALCDYIVHDSNHALISAIDFTATDENLRVFLNATHVFLAQDDLGKFYFSLMLENKEQYRYFEELQIFGSETLSFCWAEDHRLQKQVVHLVEYGKRCAKGSHKKAGKTERERAYLKF</sequence>
<accession>A0A2T0MHZ0</accession>
<organism evidence="1 2">
    <name type="scientific">Flagellimonas meridianipacifica</name>
    <dbReference type="NCBI Taxonomy" id="1080225"/>
    <lineage>
        <taxon>Bacteria</taxon>
        <taxon>Pseudomonadati</taxon>
        <taxon>Bacteroidota</taxon>
        <taxon>Flavobacteriia</taxon>
        <taxon>Flavobacteriales</taxon>
        <taxon>Flavobacteriaceae</taxon>
        <taxon>Flagellimonas</taxon>
    </lineage>
</organism>
<dbReference type="Proteomes" id="UP000237640">
    <property type="component" value="Unassembled WGS sequence"/>
</dbReference>
<comment type="caution">
    <text evidence="1">The sequence shown here is derived from an EMBL/GenBank/DDBJ whole genome shotgun (WGS) entry which is preliminary data.</text>
</comment>
<dbReference type="EMBL" id="PVYX01000001">
    <property type="protein sequence ID" value="PRX57193.1"/>
    <property type="molecule type" value="Genomic_DNA"/>
</dbReference>
<name>A0A2T0MHZ0_9FLAO</name>
<keyword evidence="2" id="KW-1185">Reference proteome</keyword>
<reference evidence="1 2" key="1">
    <citation type="submission" date="2018-03" db="EMBL/GenBank/DDBJ databases">
        <title>Genomic Encyclopedia of Archaeal and Bacterial Type Strains, Phase II (KMG-II): from individual species to whole genera.</title>
        <authorList>
            <person name="Goeker M."/>
        </authorList>
    </citation>
    <scope>NUCLEOTIDE SEQUENCE [LARGE SCALE GENOMIC DNA]</scope>
    <source>
        <strain evidence="1 2">DSM 25027</strain>
    </source>
</reference>
<dbReference type="RefSeq" id="WP_106144102.1">
    <property type="nucleotide sequence ID" value="NZ_PVYX01000001.1"/>
</dbReference>
<gene>
    <name evidence="1" type="ORF">CLV81_1196</name>
</gene>
<dbReference type="OrthoDB" id="1186960at2"/>
<dbReference type="PROSITE" id="PS51257">
    <property type="entry name" value="PROKAR_LIPOPROTEIN"/>
    <property type="match status" value="1"/>
</dbReference>
<dbReference type="AlphaFoldDB" id="A0A2T0MHZ0"/>
<evidence type="ECO:0000313" key="1">
    <source>
        <dbReference type="EMBL" id="PRX57193.1"/>
    </source>
</evidence>
<protein>
    <recommendedName>
        <fullName evidence="3">Lipoprotein</fullName>
    </recommendedName>
</protein>
<evidence type="ECO:0000313" key="2">
    <source>
        <dbReference type="Proteomes" id="UP000237640"/>
    </source>
</evidence>
<proteinExistence type="predicted"/>